<evidence type="ECO:0000256" key="10">
    <source>
        <dbReference type="SAM" id="MobiDB-lite"/>
    </source>
</evidence>
<dbReference type="GO" id="GO:0003677">
    <property type="term" value="F:DNA binding"/>
    <property type="evidence" value="ECO:0007669"/>
    <property type="project" value="UniProtKB-KW"/>
</dbReference>
<comment type="subcellular location">
    <subcellularLocation>
        <location evidence="1">Nucleus</location>
    </subcellularLocation>
</comment>
<comment type="similarity">
    <text evidence="2">Belongs to the TFIIF beta subunit family.</text>
</comment>
<sequence length="348" mass="39241">MNGLKAEPDMKMDADAITPSGSGYMDDDFYEDLGELQLPQKGADKGIWLTRVPKWLYEAVSKWEDLPGGNDDDQVVIGDVVAFQDPANPGTLSKTQPMRLFFNHGQKHEHLPQAFELKPTSASQDVLANTYIFTEKDLPGYKPNGLGQGKMGASGGFGIQDPKARIQKRGRYRKAIPKQTTMIGHAAREYTANPLNTKEYVEFNRQRTRKAILGSEEKTNIDVNMHDTTMGTRVQNSFKNFIKSNTPARSQTNKAARIPKNELIDLLHTCFDQFAYWPMKSLKQKTRQPEAYLKEVLPDIAILIKSGTFASNWKRHGMYDERGNLAQDGPPPDDMDDEDGMEYEDMLT</sequence>
<dbReference type="InterPro" id="IPR003196">
    <property type="entry name" value="TFIIF_beta"/>
</dbReference>
<evidence type="ECO:0000256" key="5">
    <source>
        <dbReference type="ARBA" id="ARBA00023125"/>
    </source>
</evidence>
<dbReference type="InterPro" id="IPR040450">
    <property type="entry name" value="TFIIF_beta_HTH"/>
</dbReference>
<evidence type="ECO:0000256" key="2">
    <source>
        <dbReference type="ARBA" id="ARBA00009543"/>
    </source>
</evidence>
<dbReference type="Pfam" id="PF17683">
    <property type="entry name" value="TFIIF_beta_N"/>
    <property type="match status" value="1"/>
</dbReference>
<feature type="domain" description="TFIIF beta subunit N-terminal" evidence="12">
    <location>
        <begin position="45"/>
        <end position="194"/>
    </location>
</feature>
<gene>
    <name evidence="13" type="ORF">K491DRAFT_686040</name>
</gene>
<feature type="domain" description="TFIIF beta subunit HTH" evidence="11">
    <location>
        <begin position="256"/>
        <end position="314"/>
    </location>
</feature>
<dbReference type="InterPro" id="IPR040504">
    <property type="entry name" value="TFIIF_beta_N"/>
</dbReference>
<protein>
    <recommendedName>
        <fullName evidence="3">Transcription initiation factor IIF subunit beta</fullName>
    </recommendedName>
    <alternativeName>
        <fullName evidence="9">TFIIF medium subunit</fullName>
    </alternativeName>
    <alternativeName>
        <fullName evidence="8">TFIIF-beta</fullName>
    </alternativeName>
</protein>
<feature type="region of interest" description="Disordered" evidence="10">
    <location>
        <begin position="321"/>
        <end position="348"/>
    </location>
</feature>
<evidence type="ECO:0000256" key="1">
    <source>
        <dbReference type="ARBA" id="ARBA00004123"/>
    </source>
</evidence>
<evidence type="ECO:0000256" key="6">
    <source>
        <dbReference type="ARBA" id="ARBA00023163"/>
    </source>
</evidence>
<keyword evidence="4" id="KW-0805">Transcription regulation</keyword>
<evidence type="ECO:0000313" key="13">
    <source>
        <dbReference type="EMBL" id="KAF2662879.1"/>
    </source>
</evidence>
<dbReference type="AlphaFoldDB" id="A0A6A6TS31"/>
<accession>A0A6A6TS31</accession>
<evidence type="ECO:0000256" key="9">
    <source>
        <dbReference type="ARBA" id="ARBA00081863"/>
    </source>
</evidence>
<evidence type="ECO:0000259" key="11">
    <source>
        <dbReference type="Pfam" id="PF02270"/>
    </source>
</evidence>
<dbReference type="OrthoDB" id="26094at2759"/>
<name>A0A6A6TS31_9PLEO</name>
<dbReference type="FunFam" id="1.10.10.10:FF:000035">
    <property type="entry name" value="General transcription factor IIF subunit 2"/>
    <property type="match status" value="1"/>
</dbReference>
<dbReference type="PANTHER" id="PTHR10445:SF0">
    <property type="entry name" value="GENERAL TRANSCRIPTION FACTOR IIF SUBUNIT 2"/>
    <property type="match status" value="1"/>
</dbReference>
<keyword evidence="5" id="KW-0238">DNA-binding</keyword>
<dbReference type="SUPFAM" id="SSF50916">
    <property type="entry name" value="Rap30/74 interaction domains"/>
    <property type="match status" value="1"/>
</dbReference>
<evidence type="ECO:0000256" key="8">
    <source>
        <dbReference type="ARBA" id="ARBA00081473"/>
    </source>
</evidence>
<dbReference type="InterPro" id="IPR036388">
    <property type="entry name" value="WH-like_DNA-bd_sf"/>
</dbReference>
<dbReference type="Gene3D" id="1.10.10.10">
    <property type="entry name" value="Winged helix-like DNA-binding domain superfamily/Winged helix DNA-binding domain"/>
    <property type="match status" value="1"/>
</dbReference>
<dbReference type="Proteomes" id="UP000799324">
    <property type="component" value="Unassembled WGS sequence"/>
</dbReference>
<dbReference type="InterPro" id="IPR036390">
    <property type="entry name" value="WH_DNA-bd_sf"/>
</dbReference>
<keyword evidence="6" id="KW-0804">Transcription</keyword>
<keyword evidence="14" id="KW-1185">Reference proteome</keyword>
<dbReference type="SUPFAM" id="SSF46785">
    <property type="entry name" value="Winged helix' DNA-binding domain"/>
    <property type="match status" value="1"/>
</dbReference>
<evidence type="ECO:0000256" key="7">
    <source>
        <dbReference type="ARBA" id="ARBA00023242"/>
    </source>
</evidence>
<dbReference type="PANTHER" id="PTHR10445">
    <property type="entry name" value="GENERAL TRANSCRIPTION FACTOR IIF SUBUNIT 2"/>
    <property type="match status" value="1"/>
</dbReference>
<reference evidence="13" key="1">
    <citation type="journal article" date="2020" name="Stud. Mycol.">
        <title>101 Dothideomycetes genomes: a test case for predicting lifestyles and emergence of pathogens.</title>
        <authorList>
            <person name="Haridas S."/>
            <person name="Albert R."/>
            <person name="Binder M."/>
            <person name="Bloem J."/>
            <person name="Labutti K."/>
            <person name="Salamov A."/>
            <person name="Andreopoulos B."/>
            <person name="Baker S."/>
            <person name="Barry K."/>
            <person name="Bills G."/>
            <person name="Bluhm B."/>
            <person name="Cannon C."/>
            <person name="Castanera R."/>
            <person name="Culley D."/>
            <person name="Daum C."/>
            <person name="Ezra D."/>
            <person name="Gonzalez J."/>
            <person name="Henrissat B."/>
            <person name="Kuo A."/>
            <person name="Liang C."/>
            <person name="Lipzen A."/>
            <person name="Lutzoni F."/>
            <person name="Magnuson J."/>
            <person name="Mondo S."/>
            <person name="Nolan M."/>
            <person name="Ohm R."/>
            <person name="Pangilinan J."/>
            <person name="Park H.-J."/>
            <person name="Ramirez L."/>
            <person name="Alfaro M."/>
            <person name="Sun H."/>
            <person name="Tritt A."/>
            <person name="Yoshinaga Y."/>
            <person name="Zwiers L.-H."/>
            <person name="Turgeon B."/>
            <person name="Goodwin S."/>
            <person name="Spatafora J."/>
            <person name="Crous P."/>
            <person name="Grigoriev I."/>
        </authorList>
    </citation>
    <scope>NUCLEOTIDE SEQUENCE</scope>
    <source>
        <strain evidence="13">CBS 122681</strain>
    </source>
</reference>
<proteinExistence type="inferred from homology"/>
<keyword evidence="7" id="KW-0539">Nucleus</keyword>
<dbReference type="CDD" id="cd07980">
    <property type="entry name" value="TFIIF_beta"/>
    <property type="match status" value="1"/>
</dbReference>
<evidence type="ECO:0000313" key="14">
    <source>
        <dbReference type="Proteomes" id="UP000799324"/>
    </source>
</evidence>
<dbReference type="EMBL" id="MU004288">
    <property type="protein sequence ID" value="KAF2662879.1"/>
    <property type="molecule type" value="Genomic_DNA"/>
</dbReference>
<dbReference type="Pfam" id="PF02270">
    <property type="entry name" value="TFIIF_beta"/>
    <property type="match status" value="1"/>
</dbReference>
<dbReference type="InterPro" id="IPR011039">
    <property type="entry name" value="TFIIF_interaction"/>
</dbReference>
<evidence type="ECO:0000259" key="12">
    <source>
        <dbReference type="Pfam" id="PF17683"/>
    </source>
</evidence>
<evidence type="ECO:0000256" key="3">
    <source>
        <dbReference type="ARBA" id="ARBA00021453"/>
    </source>
</evidence>
<evidence type="ECO:0000256" key="4">
    <source>
        <dbReference type="ARBA" id="ARBA00023015"/>
    </source>
</evidence>
<dbReference type="GO" id="GO:0005674">
    <property type="term" value="C:transcription factor TFIIF complex"/>
    <property type="evidence" value="ECO:0007669"/>
    <property type="project" value="InterPro"/>
</dbReference>
<dbReference type="GO" id="GO:0006367">
    <property type="term" value="P:transcription initiation at RNA polymerase II promoter"/>
    <property type="evidence" value="ECO:0007669"/>
    <property type="project" value="InterPro"/>
</dbReference>
<organism evidence="13 14">
    <name type="scientific">Lophiostoma macrostomum CBS 122681</name>
    <dbReference type="NCBI Taxonomy" id="1314788"/>
    <lineage>
        <taxon>Eukaryota</taxon>
        <taxon>Fungi</taxon>
        <taxon>Dikarya</taxon>
        <taxon>Ascomycota</taxon>
        <taxon>Pezizomycotina</taxon>
        <taxon>Dothideomycetes</taxon>
        <taxon>Pleosporomycetidae</taxon>
        <taxon>Pleosporales</taxon>
        <taxon>Lophiostomataceae</taxon>
        <taxon>Lophiostoma</taxon>
    </lineage>
</organism>
<feature type="compositionally biased region" description="Acidic residues" evidence="10">
    <location>
        <begin position="331"/>
        <end position="348"/>
    </location>
</feature>